<proteinExistence type="predicted"/>
<evidence type="ECO:0000313" key="4">
    <source>
        <dbReference type="Proteomes" id="UP000215137"/>
    </source>
</evidence>
<dbReference type="RefSeq" id="WP_095369712.1">
    <property type="nucleotide sequence ID" value="NZ_CP022983.1"/>
</dbReference>
<feature type="domain" description="CAAX prenyl protease 2/Lysostaphin resistance protein A-like" evidence="2">
    <location>
        <begin position="105"/>
        <end position="194"/>
    </location>
</feature>
<keyword evidence="3" id="KW-0378">Hydrolase</keyword>
<feature type="transmembrane region" description="Helical" evidence="1">
    <location>
        <begin position="7"/>
        <end position="24"/>
    </location>
</feature>
<feature type="transmembrane region" description="Helical" evidence="1">
    <location>
        <begin position="62"/>
        <end position="86"/>
    </location>
</feature>
<evidence type="ECO:0000256" key="1">
    <source>
        <dbReference type="SAM" id="Phobius"/>
    </source>
</evidence>
<feature type="transmembrane region" description="Helical" evidence="1">
    <location>
        <begin position="106"/>
        <end position="123"/>
    </location>
</feature>
<dbReference type="InterPro" id="IPR003675">
    <property type="entry name" value="Rce1/LyrA-like_dom"/>
</dbReference>
<dbReference type="GO" id="GO:0080120">
    <property type="term" value="P:CAAX-box protein maturation"/>
    <property type="evidence" value="ECO:0007669"/>
    <property type="project" value="UniProtKB-ARBA"/>
</dbReference>
<feature type="transmembrane region" description="Helical" evidence="1">
    <location>
        <begin position="158"/>
        <end position="178"/>
    </location>
</feature>
<feature type="transmembrane region" description="Helical" evidence="1">
    <location>
        <begin position="183"/>
        <end position="202"/>
    </location>
</feature>
<dbReference type="Pfam" id="PF02517">
    <property type="entry name" value="Rce1-like"/>
    <property type="match status" value="1"/>
</dbReference>
<accession>A0A248TD76</accession>
<keyword evidence="1" id="KW-1133">Transmembrane helix</keyword>
<evidence type="ECO:0000259" key="2">
    <source>
        <dbReference type="Pfam" id="PF02517"/>
    </source>
</evidence>
<dbReference type="KEGG" id="bko:CKF48_01605"/>
<gene>
    <name evidence="3" type="ORF">CKF48_01605</name>
</gene>
<feature type="transmembrane region" description="Helical" evidence="1">
    <location>
        <begin position="30"/>
        <end position="50"/>
    </location>
</feature>
<dbReference type="OrthoDB" id="1903300at2"/>
<sequence length="203" mass="23362">MRKNSPDIRLIVGIVLAHVLMYFTFEDKSIFWYIFSATMLFLISFAIISIELDHQETFTQNLLWGTLSGVFLYGIFWLGYTGLSFIGLSITEPVAKLYSYYGAKNIWQYLLLIFLFAPGEEIFWRGFVQKRVMNYTNGFLAVGISSILFASVQFYSGSWALVLAALIAGLYWGTIYLWKRSIVLLITSHIIFSLLLFVFFPLV</sequence>
<organism evidence="3 4">
    <name type="scientific">Cytobacillus kochii</name>
    <dbReference type="NCBI Taxonomy" id="859143"/>
    <lineage>
        <taxon>Bacteria</taxon>
        <taxon>Bacillati</taxon>
        <taxon>Bacillota</taxon>
        <taxon>Bacilli</taxon>
        <taxon>Bacillales</taxon>
        <taxon>Bacillaceae</taxon>
        <taxon>Cytobacillus</taxon>
    </lineage>
</organism>
<feature type="transmembrane region" description="Helical" evidence="1">
    <location>
        <begin position="135"/>
        <end position="152"/>
    </location>
</feature>
<dbReference type="GO" id="GO:0004175">
    <property type="term" value="F:endopeptidase activity"/>
    <property type="evidence" value="ECO:0007669"/>
    <property type="project" value="UniProtKB-ARBA"/>
</dbReference>
<dbReference type="AlphaFoldDB" id="A0A248TD76"/>
<dbReference type="EMBL" id="CP022983">
    <property type="protein sequence ID" value="ASV66137.1"/>
    <property type="molecule type" value="Genomic_DNA"/>
</dbReference>
<keyword evidence="3" id="KW-0645">Protease</keyword>
<name>A0A248TD76_9BACI</name>
<protein>
    <submittedName>
        <fullName evidence="3">CPBP family intramembrane metalloprotease</fullName>
    </submittedName>
</protein>
<dbReference type="GO" id="GO:0006508">
    <property type="term" value="P:proteolysis"/>
    <property type="evidence" value="ECO:0007669"/>
    <property type="project" value="UniProtKB-KW"/>
</dbReference>
<keyword evidence="3" id="KW-0482">Metalloprotease</keyword>
<evidence type="ECO:0000313" key="3">
    <source>
        <dbReference type="EMBL" id="ASV66137.1"/>
    </source>
</evidence>
<dbReference type="GO" id="GO:0008237">
    <property type="term" value="F:metallopeptidase activity"/>
    <property type="evidence" value="ECO:0007669"/>
    <property type="project" value="UniProtKB-KW"/>
</dbReference>
<keyword evidence="1" id="KW-0812">Transmembrane</keyword>
<keyword evidence="1" id="KW-0472">Membrane</keyword>
<keyword evidence="4" id="KW-1185">Reference proteome</keyword>
<reference evidence="3 4" key="1">
    <citation type="submission" date="2017-08" db="EMBL/GenBank/DDBJ databases">
        <title>Complete Genome Sequence of Bacillus kochii Oregon-R-modENCODE STRAIN BDGP4, isolated from Drosophila melanogaster gut.</title>
        <authorList>
            <person name="Wan K.H."/>
            <person name="Yu C."/>
            <person name="Park S."/>
            <person name="Hammonds A.S."/>
            <person name="Booth B.W."/>
            <person name="Celniker S.E."/>
        </authorList>
    </citation>
    <scope>NUCLEOTIDE SEQUENCE [LARGE SCALE GENOMIC DNA]</scope>
    <source>
        <strain evidence="3 4">BDGP4</strain>
    </source>
</reference>
<dbReference type="Proteomes" id="UP000215137">
    <property type="component" value="Chromosome"/>
</dbReference>